<dbReference type="AlphaFoldDB" id="A0A3N2QEJ8"/>
<sequence length="115" mass="12659">MKHYTDANKTAEMLEAFSASARPTLSIDVAKYQEYLDGSDLTPEQKEEFLRAVWSIVVTFVELGYGVHPLQEACGKDCDADGQPPARAFDAVISKDQETAKPFEKPAPPGKPEVK</sequence>
<evidence type="ECO:0000313" key="3">
    <source>
        <dbReference type="Proteomes" id="UP000268016"/>
    </source>
</evidence>
<feature type="compositionally biased region" description="Pro residues" evidence="1">
    <location>
        <begin position="105"/>
        <end position="115"/>
    </location>
</feature>
<gene>
    <name evidence="2" type="ORF">EAT49_20795</name>
</gene>
<reference evidence="2 3" key="1">
    <citation type="submission" date="2018-10" db="EMBL/GenBank/DDBJ databases">
        <title>Histidinibacterium lentulum gen. nov., sp. nov., a marine bacterium from the culture broth of Picochlorum sp. 122.</title>
        <authorList>
            <person name="Wang G."/>
        </authorList>
    </citation>
    <scope>NUCLEOTIDE SEQUENCE [LARGE SCALE GENOMIC DNA]</scope>
    <source>
        <strain evidence="2 3">B17</strain>
    </source>
</reference>
<evidence type="ECO:0000256" key="1">
    <source>
        <dbReference type="SAM" id="MobiDB-lite"/>
    </source>
</evidence>
<accession>A0A3N2QEJ8</accession>
<keyword evidence="3" id="KW-1185">Reference proteome</keyword>
<dbReference type="RefSeq" id="WP_123644205.1">
    <property type="nucleotide sequence ID" value="NZ_ML119097.1"/>
</dbReference>
<dbReference type="OrthoDB" id="7876422at2"/>
<proteinExistence type="predicted"/>
<protein>
    <submittedName>
        <fullName evidence="2">Uncharacterized protein</fullName>
    </submittedName>
</protein>
<feature type="compositionally biased region" description="Basic and acidic residues" evidence="1">
    <location>
        <begin position="94"/>
        <end position="104"/>
    </location>
</feature>
<comment type="caution">
    <text evidence="2">The sequence shown here is derived from an EMBL/GenBank/DDBJ whole genome shotgun (WGS) entry which is preliminary data.</text>
</comment>
<organism evidence="2 3">
    <name type="scientific">Histidinibacterium lentulum</name>
    <dbReference type="NCBI Taxonomy" id="2480588"/>
    <lineage>
        <taxon>Bacteria</taxon>
        <taxon>Pseudomonadati</taxon>
        <taxon>Pseudomonadota</taxon>
        <taxon>Alphaproteobacteria</taxon>
        <taxon>Rhodobacterales</taxon>
        <taxon>Paracoccaceae</taxon>
        <taxon>Histidinibacterium</taxon>
    </lineage>
</organism>
<dbReference type="EMBL" id="RDRB01000018">
    <property type="protein sequence ID" value="ROT93631.1"/>
    <property type="molecule type" value="Genomic_DNA"/>
</dbReference>
<feature type="region of interest" description="Disordered" evidence="1">
    <location>
        <begin position="94"/>
        <end position="115"/>
    </location>
</feature>
<name>A0A3N2QEJ8_9RHOB</name>
<dbReference type="Proteomes" id="UP000268016">
    <property type="component" value="Unassembled WGS sequence"/>
</dbReference>
<evidence type="ECO:0000313" key="2">
    <source>
        <dbReference type="EMBL" id="ROT93631.1"/>
    </source>
</evidence>